<feature type="compositionally biased region" description="Basic residues" evidence="7">
    <location>
        <begin position="1"/>
        <end position="12"/>
    </location>
</feature>
<dbReference type="PROSITE" id="PS50297">
    <property type="entry name" value="ANK_REP_REGION"/>
    <property type="match status" value="2"/>
</dbReference>
<dbReference type="OrthoDB" id="339325at2759"/>
<dbReference type="InterPro" id="IPR050889">
    <property type="entry name" value="Dendritic_Spine_Reg/Scaffold"/>
</dbReference>
<dbReference type="GO" id="GO:0004672">
    <property type="term" value="F:protein kinase activity"/>
    <property type="evidence" value="ECO:0007669"/>
    <property type="project" value="InterPro"/>
</dbReference>
<dbReference type="PROSITE" id="PS00108">
    <property type="entry name" value="PROTEIN_KINASE_ST"/>
    <property type="match status" value="1"/>
</dbReference>
<feature type="region of interest" description="Disordered" evidence="7">
    <location>
        <begin position="1"/>
        <end position="24"/>
    </location>
</feature>
<keyword evidence="9" id="KW-0808">Transferase</keyword>
<dbReference type="Gene3D" id="3.30.200.20">
    <property type="entry name" value="Phosphorylase Kinase, domain 1"/>
    <property type="match status" value="1"/>
</dbReference>
<dbReference type="Gene3D" id="1.25.40.20">
    <property type="entry name" value="Ankyrin repeat-containing domain"/>
    <property type="match status" value="3"/>
</dbReference>
<dbReference type="InterPro" id="IPR008271">
    <property type="entry name" value="Ser/Thr_kinase_AS"/>
</dbReference>
<accession>A0A1V9ZZ50</accession>
<dbReference type="Pfam" id="PF00069">
    <property type="entry name" value="Pkinase"/>
    <property type="match status" value="1"/>
</dbReference>
<feature type="binding site" evidence="6">
    <location>
        <position position="415"/>
    </location>
    <ligand>
        <name>ATP</name>
        <dbReference type="ChEBI" id="CHEBI:30616"/>
    </ligand>
</feature>
<reference evidence="9 10" key="1">
    <citation type="journal article" date="2014" name="Genome Biol. Evol.">
        <title>The secreted proteins of Achlya hypogyna and Thraustotheca clavata identify the ancestral oomycete secretome and reveal gene acquisitions by horizontal gene transfer.</title>
        <authorList>
            <person name="Misner I."/>
            <person name="Blouin N."/>
            <person name="Leonard G."/>
            <person name="Richards T.A."/>
            <person name="Lane C.E."/>
        </authorList>
    </citation>
    <scope>NUCLEOTIDE SEQUENCE [LARGE SCALE GENOMIC DNA]</scope>
    <source>
        <strain evidence="9 10">ATCC 34112</strain>
    </source>
</reference>
<dbReference type="SUPFAM" id="SSF48403">
    <property type="entry name" value="Ankyrin repeat"/>
    <property type="match status" value="1"/>
</dbReference>
<dbReference type="PROSITE" id="PS50088">
    <property type="entry name" value="ANK_REPEAT"/>
    <property type="match status" value="5"/>
</dbReference>
<evidence type="ECO:0000259" key="8">
    <source>
        <dbReference type="PROSITE" id="PS50011"/>
    </source>
</evidence>
<organism evidence="9 10">
    <name type="scientific">Thraustotheca clavata</name>
    <dbReference type="NCBI Taxonomy" id="74557"/>
    <lineage>
        <taxon>Eukaryota</taxon>
        <taxon>Sar</taxon>
        <taxon>Stramenopiles</taxon>
        <taxon>Oomycota</taxon>
        <taxon>Saprolegniomycetes</taxon>
        <taxon>Saprolegniales</taxon>
        <taxon>Achlyaceae</taxon>
        <taxon>Thraustotheca</taxon>
    </lineage>
</organism>
<dbReference type="InterPro" id="IPR011009">
    <property type="entry name" value="Kinase-like_dom_sf"/>
</dbReference>
<evidence type="ECO:0000256" key="1">
    <source>
        <dbReference type="ARBA" id="ARBA00022737"/>
    </source>
</evidence>
<dbReference type="InterPro" id="IPR000719">
    <property type="entry name" value="Prot_kinase_dom"/>
</dbReference>
<feature type="repeat" description="ANK" evidence="5">
    <location>
        <begin position="128"/>
        <end position="160"/>
    </location>
</feature>
<keyword evidence="4 5" id="KW-0040">ANK repeat</keyword>
<dbReference type="PROSITE" id="PS50011">
    <property type="entry name" value="PROTEIN_KINASE_DOM"/>
    <property type="match status" value="1"/>
</dbReference>
<keyword evidence="10" id="KW-1185">Reference proteome</keyword>
<dbReference type="SMART" id="SM00248">
    <property type="entry name" value="ANK"/>
    <property type="match status" value="10"/>
</dbReference>
<evidence type="ECO:0000256" key="4">
    <source>
        <dbReference type="ARBA" id="ARBA00023043"/>
    </source>
</evidence>
<dbReference type="EMBL" id="JNBS01000937">
    <property type="protein sequence ID" value="OQS03313.1"/>
    <property type="molecule type" value="Genomic_DNA"/>
</dbReference>
<dbReference type="InterPro" id="IPR002110">
    <property type="entry name" value="Ankyrin_rpt"/>
</dbReference>
<evidence type="ECO:0000256" key="6">
    <source>
        <dbReference type="PROSITE-ProRule" id="PRU10141"/>
    </source>
</evidence>
<dbReference type="AlphaFoldDB" id="A0A1V9ZZ50"/>
<feature type="repeat" description="ANK" evidence="5">
    <location>
        <begin position="95"/>
        <end position="127"/>
    </location>
</feature>
<sequence length="673" mass="74623">MYRAVKKKKRDKVQKYLNKGADPNYKPEKGESALVIAVTKGYEGTTAILLEAKSDANQSDKNGTRILTIAIKKGLRSAVEKLMLAKADITYRDEDGYTPLLLAAKKGDYDIMSSLINAKADLNAVDTEGRSALHYCARWRNESLAALLMSSKAQVNLPDSNENTPLHLAAFRGCKEVIDVLVKHGANIDAVNKDGLTPLCVSIEQNMDAAACLLVRLKANINIKPMEISLLQAATNNGLEDTIKELNLVMEQNLIKVALNNNFSLVQKLLNDGVNPNCADQNNTPLLHLVLTNIEILKILIDKGKANVNIVDEKKETTMHAAARQGLSTAVSVLLPHGDLSLRNGSGETPLIVAIKRGYSDIAKTLYDKAIRIDGNNKNYEDVGEEMVTLGKEIGKGGFGIVHRGKFKGQEVAVKVQFTFSTKSNEDRKNELDREVDNMTRIHSPYVLNLIAVAGKNTGKSLLVLPLMNGYSLRTYLDGKLGIEPELTQHLDFTKLEIAWVIANAILDLHTEELIHRDLKSLNVLLCSKNYIKVSDLGSARHCESGMTTAVGTHEWMAPEVFNTGSDYTEAADIYSFGVILTELDTCIEPYANFVNPPPKYSNHPRFKDLGKSTLKSRLMIEQEVRKNNLRPVVRPDCEPWYKKLVDECLARNPVERPTAQQIVDKLREQIQK</sequence>
<keyword evidence="2 6" id="KW-0547">Nucleotide-binding</keyword>
<evidence type="ECO:0000256" key="2">
    <source>
        <dbReference type="ARBA" id="ARBA00022741"/>
    </source>
</evidence>
<evidence type="ECO:0000256" key="3">
    <source>
        <dbReference type="ARBA" id="ARBA00022840"/>
    </source>
</evidence>
<comment type="caution">
    <text evidence="9">The sequence shown here is derived from an EMBL/GenBank/DDBJ whole genome shotgun (WGS) entry which is preliminary data.</text>
</comment>
<proteinExistence type="predicted"/>
<evidence type="ECO:0000313" key="10">
    <source>
        <dbReference type="Proteomes" id="UP000243217"/>
    </source>
</evidence>
<feature type="repeat" description="ANK" evidence="5">
    <location>
        <begin position="29"/>
        <end position="61"/>
    </location>
</feature>
<dbReference type="Proteomes" id="UP000243217">
    <property type="component" value="Unassembled WGS sequence"/>
</dbReference>
<dbReference type="PROSITE" id="PS00107">
    <property type="entry name" value="PROTEIN_KINASE_ATP"/>
    <property type="match status" value="1"/>
</dbReference>
<dbReference type="Gene3D" id="1.10.510.10">
    <property type="entry name" value="Transferase(Phosphotransferase) domain 1"/>
    <property type="match status" value="1"/>
</dbReference>
<dbReference type="Pfam" id="PF00023">
    <property type="entry name" value="Ank"/>
    <property type="match status" value="1"/>
</dbReference>
<evidence type="ECO:0000256" key="5">
    <source>
        <dbReference type="PROSITE-ProRule" id="PRU00023"/>
    </source>
</evidence>
<evidence type="ECO:0000256" key="7">
    <source>
        <dbReference type="SAM" id="MobiDB-lite"/>
    </source>
</evidence>
<dbReference type="PANTHER" id="PTHR24166">
    <property type="entry name" value="ROLLING PEBBLES, ISOFORM B"/>
    <property type="match status" value="1"/>
</dbReference>
<feature type="repeat" description="ANK" evidence="5">
    <location>
        <begin position="346"/>
        <end position="378"/>
    </location>
</feature>
<dbReference type="STRING" id="74557.A0A1V9ZZ50"/>
<protein>
    <submittedName>
        <fullName evidence="9">Serine/threonine-protein kinase TNNI3K</fullName>
    </submittedName>
</protein>
<dbReference type="PANTHER" id="PTHR24166:SF48">
    <property type="entry name" value="PROTEIN VAPYRIN"/>
    <property type="match status" value="1"/>
</dbReference>
<dbReference type="InterPro" id="IPR017441">
    <property type="entry name" value="Protein_kinase_ATP_BS"/>
</dbReference>
<dbReference type="Pfam" id="PF12796">
    <property type="entry name" value="Ank_2"/>
    <property type="match status" value="2"/>
</dbReference>
<dbReference type="GO" id="GO:0005524">
    <property type="term" value="F:ATP binding"/>
    <property type="evidence" value="ECO:0007669"/>
    <property type="project" value="UniProtKB-UniRule"/>
</dbReference>
<name>A0A1V9ZZ50_9STRA</name>
<keyword evidence="3 6" id="KW-0067">ATP-binding</keyword>
<gene>
    <name evidence="9" type="ORF">THRCLA_04394</name>
</gene>
<feature type="domain" description="Protein kinase" evidence="8">
    <location>
        <begin position="388"/>
        <end position="671"/>
    </location>
</feature>
<feature type="repeat" description="ANK" evidence="5">
    <location>
        <begin position="161"/>
        <end position="193"/>
    </location>
</feature>
<keyword evidence="9" id="KW-0418">Kinase</keyword>
<keyword evidence="1" id="KW-0677">Repeat</keyword>
<dbReference type="SUPFAM" id="SSF56112">
    <property type="entry name" value="Protein kinase-like (PK-like)"/>
    <property type="match status" value="1"/>
</dbReference>
<dbReference type="PRINTS" id="PR01415">
    <property type="entry name" value="ANKYRIN"/>
</dbReference>
<dbReference type="InterPro" id="IPR036770">
    <property type="entry name" value="Ankyrin_rpt-contain_sf"/>
</dbReference>
<dbReference type="SMART" id="SM00220">
    <property type="entry name" value="S_TKc"/>
    <property type="match status" value="1"/>
</dbReference>
<evidence type="ECO:0000313" key="9">
    <source>
        <dbReference type="EMBL" id="OQS03313.1"/>
    </source>
</evidence>